<name>A0A480AR98_9BURK</name>
<dbReference type="EMBL" id="BJCL01000003">
    <property type="protein sequence ID" value="GCL62552.1"/>
    <property type="molecule type" value="Genomic_DNA"/>
</dbReference>
<dbReference type="Proteomes" id="UP000301751">
    <property type="component" value="Unassembled WGS sequence"/>
</dbReference>
<evidence type="ECO:0000313" key="1">
    <source>
        <dbReference type="EMBL" id="GCL62552.1"/>
    </source>
</evidence>
<protein>
    <recommendedName>
        <fullName evidence="3">Helicase</fullName>
    </recommendedName>
</protein>
<reference evidence="2" key="1">
    <citation type="submission" date="2019-03" db="EMBL/GenBank/DDBJ databases">
        <title>Aquabacterium pictum sp.nov., the first bacteriochlorophyll a-containing freshwater bacterium in the genus Aquabacterium of the class Betaproteobacteria.</title>
        <authorList>
            <person name="Hirose S."/>
            <person name="Tank M."/>
            <person name="Hara E."/>
            <person name="Tamaki H."/>
            <person name="Takaichi S."/>
            <person name="Haruta S."/>
            <person name="Hanada S."/>
        </authorList>
    </citation>
    <scope>NUCLEOTIDE SEQUENCE [LARGE SCALE GENOMIC DNA]</scope>
    <source>
        <strain evidence="2">W35</strain>
    </source>
</reference>
<proteinExistence type="predicted"/>
<accession>A0A480AR98</accession>
<evidence type="ECO:0000313" key="2">
    <source>
        <dbReference type="Proteomes" id="UP000301751"/>
    </source>
</evidence>
<sequence length="172" mass="19257">MRMREEEITVGGLSGLELLARLEESDIQLNEIARKILKGQNFKFCVSTYRVKVTIQSLNELGLPNGGTLGEAIDAAAALGYRLCPLELGPHLRLAYLNQEEGSVGFEPSKHQAPPQSITVVDQRPDKDQSEYQGFYLRRIDGKLWLRGYTSWSGHVWQPSDMLAFTVPHNAT</sequence>
<gene>
    <name evidence="1" type="ORF">AQPW35_16330</name>
</gene>
<comment type="caution">
    <text evidence="1">The sequence shown here is derived from an EMBL/GenBank/DDBJ whole genome shotgun (WGS) entry which is preliminary data.</text>
</comment>
<organism evidence="1 2">
    <name type="scientific">Pseudaquabacterium pictum</name>
    <dbReference type="NCBI Taxonomy" id="2315236"/>
    <lineage>
        <taxon>Bacteria</taxon>
        <taxon>Pseudomonadati</taxon>
        <taxon>Pseudomonadota</taxon>
        <taxon>Betaproteobacteria</taxon>
        <taxon>Burkholderiales</taxon>
        <taxon>Sphaerotilaceae</taxon>
        <taxon>Pseudaquabacterium</taxon>
    </lineage>
</organism>
<dbReference type="AlphaFoldDB" id="A0A480AR98"/>
<keyword evidence="2" id="KW-1185">Reference proteome</keyword>
<evidence type="ECO:0008006" key="3">
    <source>
        <dbReference type="Google" id="ProtNLM"/>
    </source>
</evidence>